<organism evidence="1">
    <name type="scientific">Anguilla anguilla</name>
    <name type="common">European freshwater eel</name>
    <name type="synonym">Muraena anguilla</name>
    <dbReference type="NCBI Taxonomy" id="7936"/>
    <lineage>
        <taxon>Eukaryota</taxon>
        <taxon>Metazoa</taxon>
        <taxon>Chordata</taxon>
        <taxon>Craniata</taxon>
        <taxon>Vertebrata</taxon>
        <taxon>Euteleostomi</taxon>
        <taxon>Actinopterygii</taxon>
        <taxon>Neopterygii</taxon>
        <taxon>Teleostei</taxon>
        <taxon>Anguilliformes</taxon>
        <taxon>Anguillidae</taxon>
        <taxon>Anguilla</taxon>
    </lineage>
</organism>
<sequence>MTNNLYTYMMCLQYELQKLGGTVECESSATSKIFQSF</sequence>
<dbReference type="AlphaFoldDB" id="A0A0E9XK61"/>
<evidence type="ECO:0000313" key="1">
    <source>
        <dbReference type="EMBL" id="JAI03050.1"/>
    </source>
</evidence>
<name>A0A0E9XK61_ANGAN</name>
<reference evidence="1" key="1">
    <citation type="submission" date="2014-11" db="EMBL/GenBank/DDBJ databases">
        <authorList>
            <person name="Amaro Gonzalez C."/>
        </authorList>
    </citation>
    <scope>NUCLEOTIDE SEQUENCE</scope>
</reference>
<reference evidence="1" key="2">
    <citation type="journal article" date="2015" name="Fish Shellfish Immunol.">
        <title>Early steps in the European eel (Anguilla anguilla)-Vibrio vulnificus interaction in the gills: Role of the RtxA13 toxin.</title>
        <authorList>
            <person name="Callol A."/>
            <person name="Pajuelo D."/>
            <person name="Ebbesson L."/>
            <person name="Teles M."/>
            <person name="MacKenzie S."/>
            <person name="Amaro C."/>
        </authorList>
    </citation>
    <scope>NUCLEOTIDE SEQUENCE</scope>
</reference>
<proteinExistence type="predicted"/>
<accession>A0A0E9XK61</accession>
<dbReference type="EMBL" id="GBXM01005528">
    <property type="protein sequence ID" value="JAI03050.1"/>
    <property type="molecule type" value="Transcribed_RNA"/>
</dbReference>
<protein>
    <submittedName>
        <fullName evidence="1">Uncharacterized protein</fullName>
    </submittedName>
</protein>